<dbReference type="Proteomes" id="UP000029435">
    <property type="component" value="Unassembled WGS sequence"/>
</dbReference>
<feature type="domain" description="DUF4123" evidence="1">
    <location>
        <begin position="7"/>
        <end position="121"/>
    </location>
</feature>
<dbReference type="AlphaFoldDB" id="A0A0M2F2U2"/>
<name>A0A0M2F2U2_9GAMM</name>
<dbReference type="Pfam" id="PF13503">
    <property type="entry name" value="DUF4123"/>
    <property type="match status" value="1"/>
</dbReference>
<dbReference type="InterPro" id="IPR025391">
    <property type="entry name" value="DUF4123"/>
</dbReference>
<dbReference type="RefSeq" id="WP_039314791.1">
    <property type="nucleotide sequence ID" value="NZ_JQOD01000002.1"/>
</dbReference>
<evidence type="ECO:0000259" key="1">
    <source>
        <dbReference type="Pfam" id="PF13503"/>
    </source>
</evidence>
<reference evidence="2 3" key="1">
    <citation type="submission" date="2014-08" db="EMBL/GenBank/DDBJ databases">
        <title>Genome sequences of NCPPB Pectobacterium isolates.</title>
        <authorList>
            <person name="Glover R.H."/>
            <person name="Sapp M."/>
            <person name="Elphinstone J."/>
        </authorList>
    </citation>
    <scope>NUCLEOTIDE SEQUENCE [LARGE SCALE GENOMIC DNA]</scope>
    <source>
        <strain evidence="2 3">LMG 21372</strain>
    </source>
</reference>
<gene>
    <name evidence="2" type="ORF">KU74_10680</name>
</gene>
<dbReference type="STRING" id="180957.B5S52_10730"/>
<comment type="caution">
    <text evidence="2">The sequence shown here is derived from an EMBL/GenBank/DDBJ whole genome shotgun (WGS) entry which is preliminary data.</text>
</comment>
<organism evidence="2 3">
    <name type="scientific">Pectobacterium brasiliense</name>
    <dbReference type="NCBI Taxonomy" id="180957"/>
    <lineage>
        <taxon>Bacteria</taxon>
        <taxon>Pseudomonadati</taxon>
        <taxon>Pseudomonadota</taxon>
        <taxon>Gammaproteobacteria</taxon>
        <taxon>Enterobacterales</taxon>
        <taxon>Pectobacteriaceae</taxon>
        <taxon>Pectobacterium</taxon>
    </lineage>
</organism>
<evidence type="ECO:0000313" key="3">
    <source>
        <dbReference type="Proteomes" id="UP000029435"/>
    </source>
</evidence>
<dbReference type="EMBL" id="JQOD01000002">
    <property type="protein sequence ID" value="KGA33940.1"/>
    <property type="molecule type" value="Genomic_DNA"/>
</dbReference>
<protein>
    <recommendedName>
        <fullName evidence="1">DUF4123 domain-containing protein</fullName>
    </recommendedName>
</protein>
<evidence type="ECO:0000313" key="2">
    <source>
        <dbReference type="EMBL" id="KGA33940.1"/>
    </source>
</evidence>
<proteinExistence type="predicted"/>
<dbReference type="OrthoDB" id="6112377at2"/>
<accession>A0A0M2F2U2</accession>
<sequence>MSEIVQYAVIDGSIEEGLLDFLAEHDPPHCCLYAEPLQQELVPLAPYLVEVTHEVSSWLVNKTSPWGIYLFTSVSMKDLRQHLRKYLQVLLPSEDKPVFFRFYDPRNIWDLCHVLSEWELHCFMGPIEKMMTVHNEIIREEHFQPVRAQFPPTAKSRMKLLRISQPQLDLLNHCAEMKYIEGLTTKTITQYAEKIQYVVPHTPEWKMSQTDESYHDSRDEPERFTVKEAVSECYHFCKAKGIEDDRAIRGLLHLLIEKEMYSIKKLPAVWQDLLSNESFPGHYRVERLLKDTLGYIPR</sequence>